<sequence length="61" mass="7102">MVGVKYASVEDMESLMEETDIESLDDPDAGLELREEFEKELDRRLNKQSKIIPHAEVMFML</sequence>
<dbReference type="RefSeq" id="WP_218250596.1">
    <property type="nucleotide sequence ID" value="NZ_JABXWD010000001.1"/>
</dbReference>
<organism evidence="1 2">
    <name type="scientific">Candidatus Magnetobacterium casense</name>
    <dbReference type="NCBI Taxonomy" id="1455061"/>
    <lineage>
        <taxon>Bacteria</taxon>
        <taxon>Pseudomonadati</taxon>
        <taxon>Nitrospirota</taxon>
        <taxon>Thermodesulfovibrionia</taxon>
        <taxon>Thermodesulfovibrionales</taxon>
        <taxon>Candidatus Magnetobacteriaceae</taxon>
        <taxon>Candidatus Magnetobacterium</taxon>
    </lineage>
</organism>
<dbReference type="EMBL" id="JABXWD010000001">
    <property type="protein sequence ID" value="MBV6339976.1"/>
    <property type="molecule type" value="Genomic_DNA"/>
</dbReference>
<name>A0ABS6RTM9_9BACT</name>
<dbReference type="Proteomes" id="UP001196980">
    <property type="component" value="Unassembled WGS sequence"/>
</dbReference>
<protein>
    <submittedName>
        <fullName evidence="1">Uncharacterized protein</fullName>
    </submittedName>
</protein>
<evidence type="ECO:0000313" key="1">
    <source>
        <dbReference type="EMBL" id="MBV6339976.1"/>
    </source>
</evidence>
<gene>
    <name evidence="1" type="ORF">HWQ67_00095</name>
</gene>
<reference evidence="1 2" key="1">
    <citation type="journal article" date="2020" name="J Geophys Res Biogeosci">
        <title>Magnetotaxis as an Adaptation to Enable Bacterial Shuttling of Microbial Sulfur and Sulfur Cycling Across Aquatic Oxic#Anoxic Interfaces.</title>
        <authorList>
            <person name="Li J."/>
            <person name="Liu P."/>
            <person name="Wang J."/>
            <person name="Roberts A.P."/>
            <person name="Pan Y."/>
        </authorList>
    </citation>
    <scope>NUCLEOTIDE SEQUENCE [LARGE SCALE GENOMIC DNA]</scope>
    <source>
        <strain evidence="1 2">MYR-1_YQ</strain>
    </source>
</reference>
<evidence type="ECO:0000313" key="2">
    <source>
        <dbReference type="Proteomes" id="UP001196980"/>
    </source>
</evidence>
<comment type="caution">
    <text evidence="1">The sequence shown here is derived from an EMBL/GenBank/DDBJ whole genome shotgun (WGS) entry which is preliminary data.</text>
</comment>
<keyword evidence="2" id="KW-1185">Reference proteome</keyword>
<accession>A0ABS6RTM9</accession>
<proteinExistence type="predicted"/>